<name>A0A0R3WQI3_HYDTA</name>
<protein>
    <submittedName>
        <fullName evidence="4">F5/8 type C domain-containing protein</fullName>
    </submittedName>
</protein>
<dbReference type="AlphaFoldDB" id="A0A0R3WQI3"/>
<keyword evidence="1" id="KW-0732">Signal</keyword>
<evidence type="ECO:0000313" key="4">
    <source>
        <dbReference type="WBParaSite" id="TTAC_0000302301-mRNA-1"/>
    </source>
</evidence>
<reference evidence="2 3" key="2">
    <citation type="submission" date="2018-11" db="EMBL/GenBank/DDBJ databases">
        <authorList>
            <consortium name="Pathogen Informatics"/>
        </authorList>
    </citation>
    <scope>NUCLEOTIDE SEQUENCE [LARGE SCALE GENOMIC DNA]</scope>
</reference>
<sequence length="96" mass="10393">MALLGFFALALFIGSITSSKVQLLSTKNALAYANSVSEASSPAYAIDEEVSDDQPTCFYSHIGQYDPDGFSWLVIDLGVVTWNITETYLVLNSSTT</sequence>
<accession>A0A0R3WQI3</accession>
<dbReference type="Proteomes" id="UP000274429">
    <property type="component" value="Unassembled WGS sequence"/>
</dbReference>
<dbReference type="EMBL" id="UYWX01001798">
    <property type="protein sequence ID" value="VDM21736.1"/>
    <property type="molecule type" value="Genomic_DNA"/>
</dbReference>
<dbReference type="WBParaSite" id="TTAC_0000302301-mRNA-1">
    <property type="protein sequence ID" value="TTAC_0000302301-mRNA-1"/>
    <property type="gene ID" value="TTAC_0000302301"/>
</dbReference>
<proteinExistence type="predicted"/>
<evidence type="ECO:0000313" key="2">
    <source>
        <dbReference type="EMBL" id="VDM21736.1"/>
    </source>
</evidence>
<feature type="chain" id="PRO_5043132969" evidence="1">
    <location>
        <begin position="19"/>
        <end position="96"/>
    </location>
</feature>
<feature type="signal peptide" evidence="1">
    <location>
        <begin position="1"/>
        <end position="18"/>
    </location>
</feature>
<gene>
    <name evidence="2" type="ORF">TTAC_LOCUS3008</name>
</gene>
<evidence type="ECO:0000313" key="3">
    <source>
        <dbReference type="Proteomes" id="UP000274429"/>
    </source>
</evidence>
<reference evidence="4" key="1">
    <citation type="submission" date="2017-02" db="UniProtKB">
        <authorList>
            <consortium name="WormBaseParasite"/>
        </authorList>
    </citation>
    <scope>IDENTIFICATION</scope>
</reference>
<keyword evidence="3" id="KW-1185">Reference proteome</keyword>
<organism evidence="4">
    <name type="scientific">Hydatigena taeniaeformis</name>
    <name type="common">Feline tapeworm</name>
    <name type="synonym">Taenia taeniaeformis</name>
    <dbReference type="NCBI Taxonomy" id="6205"/>
    <lineage>
        <taxon>Eukaryota</taxon>
        <taxon>Metazoa</taxon>
        <taxon>Spiralia</taxon>
        <taxon>Lophotrochozoa</taxon>
        <taxon>Platyhelminthes</taxon>
        <taxon>Cestoda</taxon>
        <taxon>Eucestoda</taxon>
        <taxon>Cyclophyllidea</taxon>
        <taxon>Taeniidae</taxon>
        <taxon>Hydatigera</taxon>
    </lineage>
</organism>
<evidence type="ECO:0000256" key="1">
    <source>
        <dbReference type="SAM" id="SignalP"/>
    </source>
</evidence>